<proteinExistence type="predicted"/>
<evidence type="ECO:0000256" key="1">
    <source>
        <dbReference type="SAM" id="MobiDB-lite"/>
    </source>
</evidence>
<feature type="compositionally biased region" description="Basic residues" evidence="1">
    <location>
        <begin position="179"/>
        <end position="189"/>
    </location>
</feature>
<gene>
    <name evidence="2" type="ORF">Q8F55_008544</name>
</gene>
<feature type="compositionally biased region" description="Polar residues" evidence="1">
    <location>
        <begin position="49"/>
        <end position="60"/>
    </location>
</feature>
<dbReference type="Proteomes" id="UP001565368">
    <property type="component" value="Unassembled WGS sequence"/>
</dbReference>
<sequence length="239" mass="25967">MAARDADTNPLPPVIVVPERAPAEKETGSSTATHEGNIEPKRKARHWSTHSPTPSGTNSWGDGLDNPSGRMQTEPRGKLGVGGSSSPAPMYGMSPTAGYEGFMGEMDDDAHDEFDYDQWSSDFAPADGALFEYDSDDKYTYGHQGWAERLMAGAEIMGRRSVASKEQEAAKMEAATVKMSKHQKRKMKRKEANMASASEAPANDGLPGTHDTRARGRTAEPSTSSSTGTRNDNRKRMRK</sequence>
<protein>
    <submittedName>
        <fullName evidence="2">Uncharacterized protein</fullName>
    </submittedName>
</protein>
<accession>A0ABR3PS36</accession>
<evidence type="ECO:0000313" key="2">
    <source>
        <dbReference type="EMBL" id="KAL1404932.1"/>
    </source>
</evidence>
<keyword evidence="3" id="KW-1185">Reference proteome</keyword>
<dbReference type="GeneID" id="95989587"/>
<feature type="compositionally biased region" description="Polar residues" evidence="1">
    <location>
        <begin position="220"/>
        <end position="230"/>
    </location>
</feature>
<dbReference type="EMBL" id="JBBXJM010000007">
    <property type="protein sequence ID" value="KAL1404932.1"/>
    <property type="molecule type" value="Genomic_DNA"/>
</dbReference>
<feature type="region of interest" description="Disordered" evidence="1">
    <location>
        <begin position="161"/>
        <end position="239"/>
    </location>
</feature>
<feature type="region of interest" description="Disordered" evidence="1">
    <location>
        <begin position="1"/>
        <end position="96"/>
    </location>
</feature>
<dbReference type="RefSeq" id="XP_069204876.1">
    <property type="nucleotide sequence ID" value="XM_069356939.1"/>
</dbReference>
<reference evidence="2 3" key="1">
    <citation type="submission" date="2023-08" db="EMBL/GenBank/DDBJ databases">
        <title>Annotated Genome Sequence of Vanrija albida AlHP1.</title>
        <authorList>
            <person name="Herzog R."/>
        </authorList>
    </citation>
    <scope>NUCLEOTIDE SEQUENCE [LARGE SCALE GENOMIC DNA]</scope>
    <source>
        <strain evidence="2 3">AlHP1</strain>
    </source>
</reference>
<organism evidence="2 3">
    <name type="scientific">Vanrija albida</name>
    <dbReference type="NCBI Taxonomy" id="181172"/>
    <lineage>
        <taxon>Eukaryota</taxon>
        <taxon>Fungi</taxon>
        <taxon>Dikarya</taxon>
        <taxon>Basidiomycota</taxon>
        <taxon>Agaricomycotina</taxon>
        <taxon>Tremellomycetes</taxon>
        <taxon>Trichosporonales</taxon>
        <taxon>Trichosporonaceae</taxon>
        <taxon>Vanrija</taxon>
    </lineage>
</organism>
<comment type="caution">
    <text evidence="2">The sequence shown here is derived from an EMBL/GenBank/DDBJ whole genome shotgun (WGS) entry which is preliminary data.</text>
</comment>
<name>A0ABR3PS36_9TREE</name>
<evidence type="ECO:0000313" key="3">
    <source>
        <dbReference type="Proteomes" id="UP001565368"/>
    </source>
</evidence>